<organism evidence="2 3">
    <name type="scientific">Ficus carica</name>
    <name type="common">Common fig</name>
    <dbReference type="NCBI Taxonomy" id="3494"/>
    <lineage>
        <taxon>Eukaryota</taxon>
        <taxon>Viridiplantae</taxon>
        <taxon>Streptophyta</taxon>
        <taxon>Embryophyta</taxon>
        <taxon>Tracheophyta</taxon>
        <taxon>Spermatophyta</taxon>
        <taxon>Magnoliopsida</taxon>
        <taxon>eudicotyledons</taxon>
        <taxon>Gunneridae</taxon>
        <taxon>Pentapetalae</taxon>
        <taxon>rosids</taxon>
        <taxon>fabids</taxon>
        <taxon>Rosales</taxon>
        <taxon>Moraceae</taxon>
        <taxon>Ficeae</taxon>
        <taxon>Ficus</taxon>
    </lineage>
</organism>
<dbReference type="AlphaFoldDB" id="A0AA88E8C8"/>
<evidence type="ECO:0000256" key="1">
    <source>
        <dbReference type="SAM" id="MobiDB-lite"/>
    </source>
</evidence>
<accession>A0AA88E8C8</accession>
<dbReference type="Proteomes" id="UP001187192">
    <property type="component" value="Unassembled WGS sequence"/>
</dbReference>
<reference evidence="2" key="1">
    <citation type="submission" date="2023-07" db="EMBL/GenBank/DDBJ databases">
        <title>draft genome sequence of fig (Ficus carica).</title>
        <authorList>
            <person name="Takahashi T."/>
            <person name="Nishimura K."/>
        </authorList>
    </citation>
    <scope>NUCLEOTIDE SEQUENCE</scope>
</reference>
<feature type="compositionally biased region" description="Basic residues" evidence="1">
    <location>
        <begin position="83"/>
        <end position="93"/>
    </location>
</feature>
<protein>
    <submittedName>
        <fullName evidence="2">Uncharacterized protein</fullName>
    </submittedName>
</protein>
<feature type="compositionally biased region" description="Polar residues" evidence="1">
    <location>
        <begin position="121"/>
        <end position="132"/>
    </location>
</feature>
<evidence type="ECO:0000313" key="2">
    <source>
        <dbReference type="EMBL" id="GMN69977.1"/>
    </source>
</evidence>
<feature type="region of interest" description="Disordered" evidence="1">
    <location>
        <begin position="83"/>
        <end position="132"/>
    </location>
</feature>
<gene>
    <name evidence="2" type="ORF">TIFTF001_039022</name>
</gene>
<proteinExistence type="predicted"/>
<sequence length="132" mass="15100">MTPESRHGPGELRYTTNRRRYSQQLRLIAIVIRARDLLFKAPLENVMKLAATVALKLPPRMMATEERKSSVTVAVVIVLQKKKNKNKKNKRTNKQFQNAWSNEADCDGAEADRNDRRRSVFSVTDELSSGDK</sequence>
<keyword evidence="3" id="KW-1185">Reference proteome</keyword>
<dbReference type="EMBL" id="BTGU01000989">
    <property type="protein sequence ID" value="GMN69977.1"/>
    <property type="molecule type" value="Genomic_DNA"/>
</dbReference>
<evidence type="ECO:0000313" key="3">
    <source>
        <dbReference type="Proteomes" id="UP001187192"/>
    </source>
</evidence>
<name>A0AA88E8C8_FICCA</name>
<comment type="caution">
    <text evidence="2">The sequence shown here is derived from an EMBL/GenBank/DDBJ whole genome shotgun (WGS) entry which is preliminary data.</text>
</comment>